<dbReference type="PROSITE" id="PS50160">
    <property type="entry name" value="DNA_LIGASE_A3"/>
    <property type="match status" value="1"/>
</dbReference>
<dbReference type="EMBL" id="CAUJNA010000292">
    <property type="protein sequence ID" value="CAJ1375013.1"/>
    <property type="molecule type" value="Genomic_DNA"/>
</dbReference>
<dbReference type="GO" id="GO:0006281">
    <property type="term" value="P:DNA repair"/>
    <property type="evidence" value="ECO:0007669"/>
    <property type="project" value="UniProtKB-KW"/>
</dbReference>
<dbReference type="AlphaFoldDB" id="A0AA36MPB9"/>
<name>A0AA36MPB9_9DINO</name>
<keyword evidence="4" id="KW-0227">DNA damage</keyword>
<sequence length="433" mass="48302">MSDVLLAKKWEDEDPTGWWMSEKLDGVRAVWRNGEFYSRGDNTYVCPDWFKRKMPAGCVLDGEVWGGRGQFQKTVGIVRSSSRQHEWEFLTYMVFDCLQEGGMDIENKPFEMRLEAVKRACAGRSDVAKPVPMERCESRASLDTVLSQVEKRGGEGLMLRCPGSRYERKRSKTLLKVKTFYDEEAIVVGHAGGTGRVAGMCGALLCETPDKRRFKVGSGLSDAQRRNPPEVNAVITYRYQELTADNIPRFPTLVGERVDMTWSQICGAYVPPGPRKDSALKKTHSILFDGPAAAPAPIAGPPALRRGLTAMDARQLGTAEEDLDDFGFEDMIPPAPPPEKKLRLSAAADIAATASGKKSVCPYGQRCYRKNPAHFLEFEHPWRDEDSHFLPRHAPERTRTQRGLIAFDSRLIAFPWASLGHPLEASLGLKGPK</sequence>
<evidence type="ECO:0000256" key="2">
    <source>
        <dbReference type="ARBA" id="ARBA00022598"/>
    </source>
</evidence>
<gene>
    <name evidence="7" type="ORF">EVOR1521_LOCUS4396</name>
</gene>
<dbReference type="Gene3D" id="3.30.1490.70">
    <property type="match status" value="1"/>
</dbReference>
<keyword evidence="3" id="KW-0235">DNA replication</keyword>
<evidence type="ECO:0000313" key="8">
    <source>
        <dbReference type="Proteomes" id="UP001178507"/>
    </source>
</evidence>
<comment type="cofactor">
    <cofactor evidence="1">
        <name>a divalent metal cation</name>
        <dbReference type="ChEBI" id="CHEBI:60240"/>
    </cofactor>
</comment>
<keyword evidence="2" id="KW-0436">Ligase</keyword>
<dbReference type="InterPro" id="IPR016059">
    <property type="entry name" value="DNA_ligase_ATP-dep_CS"/>
</dbReference>
<dbReference type="Pfam" id="PF14743">
    <property type="entry name" value="DNA_ligase_OB_2"/>
    <property type="match status" value="1"/>
</dbReference>
<keyword evidence="5" id="KW-0234">DNA repair</keyword>
<dbReference type="NCBIfam" id="NF006592">
    <property type="entry name" value="PRK09125.1"/>
    <property type="match status" value="1"/>
</dbReference>
<dbReference type="Gene3D" id="2.40.50.140">
    <property type="entry name" value="Nucleic acid-binding proteins"/>
    <property type="match status" value="1"/>
</dbReference>
<dbReference type="Proteomes" id="UP001178507">
    <property type="component" value="Unassembled WGS sequence"/>
</dbReference>
<dbReference type="InterPro" id="IPR029319">
    <property type="entry name" value="DNA_ligase_OB"/>
</dbReference>
<dbReference type="PANTHER" id="PTHR47810:SF1">
    <property type="entry name" value="DNA LIGASE B"/>
    <property type="match status" value="1"/>
</dbReference>
<dbReference type="GO" id="GO:0005524">
    <property type="term" value="F:ATP binding"/>
    <property type="evidence" value="ECO:0007669"/>
    <property type="project" value="InterPro"/>
</dbReference>
<dbReference type="GO" id="GO:0006310">
    <property type="term" value="P:DNA recombination"/>
    <property type="evidence" value="ECO:0007669"/>
    <property type="project" value="InterPro"/>
</dbReference>
<dbReference type="InterPro" id="IPR019406">
    <property type="entry name" value="APLF_PBZ"/>
</dbReference>
<evidence type="ECO:0000256" key="5">
    <source>
        <dbReference type="ARBA" id="ARBA00023204"/>
    </source>
</evidence>
<dbReference type="InterPro" id="IPR012310">
    <property type="entry name" value="DNA_ligase_ATP-dep_cent"/>
</dbReference>
<evidence type="ECO:0000313" key="7">
    <source>
        <dbReference type="EMBL" id="CAJ1375013.1"/>
    </source>
</evidence>
<evidence type="ECO:0000256" key="1">
    <source>
        <dbReference type="ARBA" id="ARBA00001968"/>
    </source>
</evidence>
<keyword evidence="8" id="KW-1185">Reference proteome</keyword>
<dbReference type="Pfam" id="PF10283">
    <property type="entry name" value="zf-CCHH"/>
    <property type="match status" value="1"/>
</dbReference>
<dbReference type="GO" id="GO:0003910">
    <property type="term" value="F:DNA ligase (ATP) activity"/>
    <property type="evidence" value="ECO:0007669"/>
    <property type="project" value="InterPro"/>
</dbReference>
<evidence type="ECO:0000256" key="4">
    <source>
        <dbReference type="ARBA" id="ARBA00022763"/>
    </source>
</evidence>
<feature type="domain" description="ATP-dependent DNA ligase family profile" evidence="6">
    <location>
        <begin position="92"/>
        <end position="210"/>
    </location>
</feature>
<dbReference type="InterPro" id="IPR050326">
    <property type="entry name" value="NAD_dep_DNA_ligaseB"/>
</dbReference>
<dbReference type="PROSITE" id="PS00333">
    <property type="entry name" value="DNA_LIGASE_A2"/>
    <property type="match status" value="1"/>
</dbReference>
<dbReference type="SUPFAM" id="SSF56091">
    <property type="entry name" value="DNA ligase/mRNA capping enzyme, catalytic domain"/>
    <property type="match status" value="1"/>
</dbReference>
<dbReference type="GO" id="GO:0006260">
    <property type="term" value="P:DNA replication"/>
    <property type="evidence" value="ECO:0007669"/>
    <property type="project" value="UniProtKB-KW"/>
</dbReference>
<dbReference type="Pfam" id="PF01068">
    <property type="entry name" value="DNA_ligase_A_M"/>
    <property type="match status" value="1"/>
</dbReference>
<dbReference type="CDD" id="cd08041">
    <property type="entry name" value="OBF_kDNA_ligase_like"/>
    <property type="match status" value="1"/>
</dbReference>
<dbReference type="CDD" id="cd07896">
    <property type="entry name" value="Adenylation_kDNA_ligase_like"/>
    <property type="match status" value="1"/>
</dbReference>
<evidence type="ECO:0000256" key="3">
    <source>
        <dbReference type="ARBA" id="ARBA00022705"/>
    </source>
</evidence>
<reference evidence="7" key="1">
    <citation type="submission" date="2023-08" db="EMBL/GenBank/DDBJ databases">
        <authorList>
            <person name="Chen Y."/>
            <person name="Shah S."/>
            <person name="Dougan E. K."/>
            <person name="Thang M."/>
            <person name="Chan C."/>
        </authorList>
    </citation>
    <scope>NUCLEOTIDE SEQUENCE</scope>
</reference>
<evidence type="ECO:0000259" key="6">
    <source>
        <dbReference type="PROSITE" id="PS50160"/>
    </source>
</evidence>
<organism evidence="7 8">
    <name type="scientific">Effrenium voratum</name>
    <dbReference type="NCBI Taxonomy" id="2562239"/>
    <lineage>
        <taxon>Eukaryota</taxon>
        <taxon>Sar</taxon>
        <taxon>Alveolata</taxon>
        <taxon>Dinophyceae</taxon>
        <taxon>Suessiales</taxon>
        <taxon>Symbiodiniaceae</taxon>
        <taxon>Effrenium</taxon>
    </lineage>
</organism>
<protein>
    <recommendedName>
        <fullName evidence="6">ATP-dependent DNA ligase family profile domain-containing protein</fullName>
    </recommendedName>
</protein>
<proteinExistence type="predicted"/>
<dbReference type="Gene3D" id="3.30.470.30">
    <property type="entry name" value="DNA ligase/mRNA capping enzyme"/>
    <property type="match status" value="1"/>
</dbReference>
<accession>A0AA36MPB9</accession>
<dbReference type="PANTHER" id="PTHR47810">
    <property type="entry name" value="DNA LIGASE"/>
    <property type="match status" value="1"/>
</dbReference>
<comment type="caution">
    <text evidence="7">The sequence shown here is derived from an EMBL/GenBank/DDBJ whole genome shotgun (WGS) entry which is preliminary data.</text>
</comment>
<dbReference type="SUPFAM" id="SSF50249">
    <property type="entry name" value="Nucleic acid-binding proteins"/>
    <property type="match status" value="1"/>
</dbReference>
<dbReference type="InterPro" id="IPR012340">
    <property type="entry name" value="NA-bd_OB-fold"/>
</dbReference>